<evidence type="ECO:0000313" key="3">
    <source>
        <dbReference type="Proteomes" id="UP001345219"/>
    </source>
</evidence>
<evidence type="ECO:0000313" key="2">
    <source>
        <dbReference type="EMBL" id="KAK4761165.1"/>
    </source>
</evidence>
<proteinExistence type="predicted"/>
<gene>
    <name evidence="2" type="ORF">SAY87_006058</name>
</gene>
<keyword evidence="3" id="KW-1185">Reference proteome</keyword>
<dbReference type="InterPro" id="IPR001251">
    <property type="entry name" value="CRAL-TRIO_dom"/>
</dbReference>
<evidence type="ECO:0000259" key="1">
    <source>
        <dbReference type="Pfam" id="PF13716"/>
    </source>
</evidence>
<dbReference type="InterPro" id="IPR036865">
    <property type="entry name" value="CRAL-TRIO_dom_sf"/>
</dbReference>
<dbReference type="Gene3D" id="3.40.525.10">
    <property type="entry name" value="CRAL-TRIO lipid binding domain"/>
    <property type="match status" value="1"/>
</dbReference>
<name>A0AAN7QCN8_9MYRT</name>
<dbReference type="Pfam" id="PF13716">
    <property type="entry name" value="CRAL_TRIO_2"/>
    <property type="match status" value="1"/>
</dbReference>
<sequence>MVVVVNYLEERIYPRLSKKAFCVVYLHTDITRADNSPRFSALRTIFDSIPPLVRKNLDAFHFVHPRLQSLLFLATFGRLLFDGGLYGKLRYVSRLDQLWEQVRRTEIEIAEFVYDHEDDPVIDYGQESDHPLAYGAPTGFARFCHNLRLFLVVHFIVWNGS</sequence>
<protein>
    <recommendedName>
        <fullName evidence="1">CRAL-TRIO domain-containing protein</fullName>
    </recommendedName>
</protein>
<dbReference type="PANTHER" id="PTHR48411:SF1">
    <property type="entry name" value="OS01G0948300 PROTEIN"/>
    <property type="match status" value="1"/>
</dbReference>
<accession>A0AAN7QCN8</accession>
<comment type="caution">
    <text evidence="2">The sequence shown here is derived from an EMBL/GenBank/DDBJ whole genome shotgun (WGS) entry which is preliminary data.</text>
</comment>
<dbReference type="Proteomes" id="UP001345219">
    <property type="component" value="Chromosome 5"/>
</dbReference>
<dbReference type="EMBL" id="JAXIOK010000010">
    <property type="protein sequence ID" value="KAK4761165.1"/>
    <property type="molecule type" value="Genomic_DNA"/>
</dbReference>
<reference evidence="2 3" key="1">
    <citation type="journal article" date="2023" name="Hortic Res">
        <title>Pangenome of water caltrop reveals structural variations and asymmetric subgenome divergence after allopolyploidization.</title>
        <authorList>
            <person name="Zhang X."/>
            <person name="Chen Y."/>
            <person name="Wang L."/>
            <person name="Yuan Y."/>
            <person name="Fang M."/>
            <person name="Shi L."/>
            <person name="Lu R."/>
            <person name="Comes H.P."/>
            <person name="Ma Y."/>
            <person name="Chen Y."/>
            <person name="Huang G."/>
            <person name="Zhou Y."/>
            <person name="Zheng Z."/>
            <person name="Qiu Y."/>
        </authorList>
    </citation>
    <scope>NUCLEOTIDE SEQUENCE [LARGE SCALE GENOMIC DNA]</scope>
    <source>
        <tissue evidence="2">Roots</tissue>
    </source>
</reference>
<feature type="domain" description="CRAL-TRIO" evidence="1">
    <location>
        <begin position="4"/>
        <end position="119"/>
    </location>
</feature>
<organism evidence="2 3">
    <name type="scientific">Trapa incisa</name>
    <dbReference type="NCBI Taxonomy" id="236973"/>
    <lineage>
        <taxon>Eukaryota</taxon>
        <taxon>Viridiplantae</taxon>
        <taxon>Streptophyta</taxon>
        <taxon>Embryophyta</taxon>
        <taxon>Tracheophyta</taxon>
        <taxon>Spermatophyta</taxon>
        <taxon>Magnoliopsida</taxon>
        <taxon>eudicotyledons</taxon>
        <taxon>Gunneridae</taxon>
        <taxon>Pentapetalae</taxon>
        <taxon>rosids</taxon>
        <taxon>malvids</taxon>
        <taxon>Myrtales</taxon>
        <taxon>Lythraceae</taxon>
        <taxon>Trapa</taxon>
    </lineage>
</organism>
<dbReference type="PANTHER" id="PTHR48411">
    <property type="entry name" value="OS01G0948300 PROTEIN"/>
    <property type="match status" value="1"/>
</dbReference>
<dbReference type="AlphaFoldDB" id="A0AAN7QCN8"/>